<feature type="non-terminal residue" evidence="2">
    <location>
        <position position="416"/>
    </location>
</feature>
<dbReference type="Pfam" id="PF06985">
    <property type="entry name" value="HET"/>
    <property type="match status" value="1"/>
</dbReference>
<dbReference type="OrthoDB" id="4161196at2759"/>
<feature type="non-terminal residue" evidence="2">
    <location>
        <position position="1"/>
    </location>
</feature>
<evidence type="ECO:0000313" key="2">
    <source>
        <dbReference type="EMBL" id="KAF2026908.1"/>
    </source>
</evidence>
<name>A0A9P4H223_9PLEO</name>
<evidence type="ECO:0000259" key="1">
    <source>
        <dbReference type="Pfam" id="PF06985"/>
    </source>
</evidence>
<reference evidence="2" key="1">
    <citation type="journal article" date="2020" name="Stud. Mycol.">
        <title>101 Dothideomycetes genomes: a test case for predicting lifestyles and emergence of pathogens.</title>
        <authorList>
            <person name="Haridas S."/>
            <person name="Albert R."/>
            <person name="Binder M."/>
            <person name="Bloem J."/>
            <person name="Labutti K."/>
            <person name="Salamov A."/>
            <person name="Andreopoulos B."/>
            <person name="Baker S."/>
            <person name="Barry K."/>
            <person name="Bills G."/>
            <person name="Bluhm B."/>
            <person name="Cannon C."/>
            <person name="Castanera R."/>
            <person name="Culley D."/>
            <person name="Daum C."/>
            <person name="Ezra D."/>
            <person name="Gonzalez J."/>
            <person name="Henrissat B."/>
            <person name="Kuo A."/>
            <person name="Liang C."/>
            <person name="Lipzen A."/>
            <person name="Lutzoni F."/>
            <person name="Magnuson J."/>
            <person name="Mondo S."/>
            <person name="Nolan M."/>
            <person name="Ohm R."/>
            <person name="Pangilinan J."/>
            <person name="Park H.-J."/>
            <person name="Ramirez L."/>
            <person name="Alfaro M."/>
            <person name="Sun H."/>
            <person name="Tritt A."/>
            <person name="Yoshinaga Y."/>
            <person name="Zwiers L.-H."/>
            <person name="Turgeon B."/>
            <person name="Goodwin S."/>
            <person name="Spatafora J."/>
            <person name="Crous P."/>
            <person name="Grigoriev I."/>
        </authorList>
    </citation>
    <scope>NUCLEOTIDE SEQUENCE</scope>
    <source>
        <strain evidence="2">CBS 110217</strain>
    </source>
</reference>
<dbReference type="AlphaFoldDB" id="A0A9P4H223"/>
<organism evidence="2 3">
    <name type="scientific">Setomelanomma holmii</name>
    <dbReference type="NCBI Taxonomy" id="210430"/>
    <lineage>
        <taxon>Eukaryota</taxon>
        <taxon>Fungi</taxon>
        <taxon>Dikarya</taxon>
        <taxon>Ascomycota</taxon>
        <taxon>Pezizomycotina</taxon>
        <taxon>Dothideomycetes</taxon>
        <taxon>Pleosporomycetidae</taxon>
        <taxon>Pleosporales</taxon>
        <taxon>Pleosporineae</taxon>
        <taxon>Phaeosphaeriaceae</taxon>
        <taxon>Setomelanomma</taxon>
    </lineage>
</organism>
<comment type="caution">
    <text evidence="2">The sequence shown here is derived from an EMBL/GenBank/DDBJ whole genome shotgun (WGS) entry which is preliminary data.</text>
</comment>
<dbReference type="EMBL" id="ML978235">
    <property type="protein sequence ID" value="KAF2026908.1"/>
    <property type="molecule type" value="Genomic_DNA"/>
</dbReference>
<dbReference type="InterPro" id="IPR010730">
    <property type="entry name" value="HET"/>
</dbReference>
<feature type="domain" description="Heterokaryon incompatibility" evidence="1">
    <location>
        <begin position="5"/>
        <end position="155"/>
    </location>
</feature>
<dbReference type="PANTHER" id="PTHR33112:SF10">
    <property type="entry name" value="TOL"/>
    <property type="match status" value="1"/>
</dbReference>
<gene>
    <name evidence="2" type="ORF">EK21DRAFT_19258</name>
</gene>
<sequence>ITQPYVALSHCWGQPIKKEQKTFCTTQDNIGGRLEGFSVLELPKTFQDAVTVTRELGVLYLWIDSLCIIQEEDDKADWDRESRRMESVFSQAYCTIAATAAADSNAGFLERDIRTSYVYVQDSSGNKFYVSNDIDDFDEDVDKAKLNTRAWVMQEAVLSRRTIHFSANQVYWECGEGVYCENFVRLHSSFTDKHFTLDPYFPKRLLTSGPTRTLNCISYLIQEYSKRSLTVLTDRRVAMSALEDRIRGALADRSSRYGIFQQFLHRNLLWRANDCQLQKIGYEPPLPSWTWMAYSGGVKFIDVKFGNMEWINSIRFDEKREGAINASLWAFRECIPVHCGSYHDVQDLSGATKGRIHFDLGGVDILDELHCIVVGKVAFRDSSLASTEYHILVVQSTDAHGDYRRVGIGTVHRSHV</sequence>
<keyword evidence="3" id="KW-1185">Reference proteome</keyword>
<protein>
    <submittedName>
        <fullName evidence="2">HET-domain-containing protein</fullName>
    </submittedName>
</protein>
<dbReference type="Proteomes" id="UP000799777">
    <property type="component" value="Unassembled WGS sequence"/>
</dbReference>
<accession>A0A9P4H223</accession>
<evidence type="ECO:0000313" key="3">
    <source>
        <dbReference type="Proteomes" id="UP000799777"/>
    </source>
</evidence>
<proteinExistence type="predicted"/>
<dbReference type="PANTHER" id="PTHR33112">
    <property type="entry name" value="DOMAIN PROTEIN, PUTATIVE-RELATED"/>
    <property type="match status" value="1"/>
</dbReference>